<name>A0A137RJ94_9FLAO</name>
<keyword evidence="2" id="KW-1185">Reference proteome</keyword>
<comment type="caution">
    <text evidence="1">The sequence shown here is derived from an EMBL/GenBank/DDBJ whole genome shotgun (WGS) entry which is preliminary data.</text>
</comment>
<dbReference type="AlphaFoldDB" id="A0A137RJ94"/>
<evidence type="ECO:0008006" key="3">
    <source>
        <dbReference type="Google" id="ProtNLM"/>
    </source>
</evidence>
<accession>A0A137RJ94</accession>
<proteinExistence type="predicted"/>
<sequence length="125" mass="14769">MIKALFYEFGEINVFKNFVIAIMKEGTTVKPEYNDHLVEIAHTYFHNRPFAYITYRKNSYAVDPMVYLKTSQIENLVAFAIVSNEEHKIKNAEIERLFLKKPLEVFSNLDDAKNWVNQLIENEDF</sequence>
<dbReference type="RefSeq" id="WP_062621393.1">
    <property type="nucleotide sequence ID" value="NZ_JRWG01000003.1"/>
</dbReference>
<reference evidence="1 2" key="2">
    <citation type="journal article" date="2016" name="Int. J. Syst. Evol. Microbiol.">
        <title>Vitellibacter aquimaris sp. nov., a marine bacterium isolated from seawater.</title>
        <authorList>
            <person name="Thevarajoo S."/>
            <person name="Selvaratnam C."/>
            <person name="Goh K.M."/>
            <person name="Hong K.W."/>
            <person name="Chan X.Y."/>
            <person name="Chan K.G."/>
            <person name="Chong C.S."/>
        </authorList>
    </citation>
    <scope>NUCLEOTIDE SEQUENCE [LARGE SCALE GENOMIC DNA]</scope>
    <source>
        <strain evidence="1 2">D-24</strain>
    </source>
</reference>
<dbReference type="OrthoDB" id="1144359at2"/>
<evidence type="ECO:0000313" key="2">
    <source>
        <dbReference type="Proteomes" id="UP000070138"/>
    </source>
</evidence>
<gene>
    <name evidence="1" type="ORF">LS48_07050</name>
</gene>
<dbReference type="PATRIC" id="fig|1548749.3.peg.1494"/>
<dbReference type="EMBL" id="JRWG01000003">
    <property type="protein sequence ID" value="KXO00214.1"/>
    <property type="molecule type" value="Genomic_DNA"/>
</dbReference>
<evidence type="ECO:0000313" key="1">
    <source>
        <dbReference type="EMBL" id="KXO00214.1"/>
    </source>
</evidence>
<organism evidence="1 2">
    <name type="scientific">Aequorivita aquimaris</name>
    <dbReference type="NCBI Taxonomy" id="1548749"/>
    <lineage>
        <taxon>Bacteria</taxon>
        <taxon>Pseudomonadati</taxon>
        <taxon>Bacteroidota</taxon>
        <taxon>Flavobacteriia</taxon>
        <taxon>Flavobacteriales</taxon>
        <taxon>Flavobacteriaceae</taxon>
        <taxon>Aequorivita</taxon>
    </lineage>
</organism>
<reference evidence="2" key="1">
    <citation type="submission" date="2014-10" db="EMBL/GenBank/DDBJ databases">
        <title>Genome sequencing of Vitellibacter sp. D-24.</title>
        <authorList>
            <person name="Thevarajoo S."/>
            <person name="Selvaratnam C."/>
            <person name="Goh K.M."/>
            <person name="Chong C.S."/>
        </authorList>
    </citation>
    <scope>NUCLEOTIDE SEQUENCE [LARGE SCALE GENOMIC DNA]</scope>
    <source>
        <strain evidence="2">D-24</strain>
    </source>
</reference>
<dbReference type="Proteomes" id="UP000070138">
    <property type="component" value="Unassembled WGS sequence"/>
</dbReference>
<protein>
    <recommendedName>
        <fullName evidence="3">STAS/SEC14 domain-containing protein</fullName>
    </recommendedName>
</protein>
<dbReference type="STRING" id="1548749.LS48_07050"/>